<gene>
    <name evidence="1" type="ORF">BDZ94DRAFT_1316104</name>
</gene>
<comment type="caution">
    <text evidence="1">The sequence shown here is derived from an EMBL/GenBank/DDBJ whole genome shotgun (WGS) entry which is preliminary data.</text>
</comment>
<proteinExistence type="predicted"/>
<dbReference type="Proteomes" id="UP000807353">
    <property type="component" value="Unassembled WGS sequence"/>
</dbReference>
<dbReference type="EMBL" id="MU150615">
    <property type="protein sequence ID" value="KAF9455564.1"/>
    <property type="molecule type" value="Genomic_DNA"/>
</dbReference>
<evidence type="ECO:0000313" key="1">
    <source>
        <dbReference type="EMBL" id="KAF9455564.1"/>
    </source>
</evidence>
<dbReference type="AlphaFoldDB" id="A0A9P5XRS8"/>
<evidence type="ECO:0000313" key="2">
    <source>
        <dbReference type="Proteomes" id="UP000807353"/>
    </source>
</evidence>
<organism evidence="1 2">
    <name type="scientific">Collybia nuda</name>
    <dbReference type="NCBI Taxonomy" id="64659"/>
    <lineage>
        <taxon>Eukaryota</taxon>
        <taxon>Fungi</taxon>
        <taxon>Dikarya</taxon>
        <taxon>Basidiomycota</taxon>
        <taxon>Agaricomycotina</taxon>
        <taxon>Agaricomycetes</taxon>
        <taxon>Agaricomycetidae</taxon>
        <taxon>Agaricales</taxon>
        <taxon>Tricholomatineae</taxon>
        <taxon>Clitocybaceae</taxon>
        <taxon>Collybia</taxon>
    </lineage>
</organism>
<sequence>MPLPTISMSIQDFCLHAKTLLRDEKHTEFVFMMLTGVFDGHQVVIDAIIDSVDSYEVITGTRDFDSVIGIAKNIRIASPLTVHPVPKHDDTLTRDIHLKYRYTTSEGTLYLPVHKVPNLCVAKYDTHHKLLVQLPELYSDDRKAHLTQDEMKTFYECGLRPAIVSLSPDTASEWPATYSDEMFRARGQNGQLSFCTKIVAQWLVPELGDAIRLSLAENGSFIIPHAQF</sequence>
<name>A0A9P5XRS8_9AGAR</name>
<protein>
    <submittedName>
        <fullName evidence="1">Uncharacterized protein</fullName>
    </submittedName>
</protein>
<keyword evidence="2" id="KW-1185">Reference proteome</keyword>
<accession>A0A9P5XRS8</accession>
<reference evidence="1" key="1">
    <citation type="submission" date="2020-11" db="EMBL/GenBank/DDBJ databases">
        <authorList>
            <consortium name="DOE Joint Genome Institute"/>
            <person name="Ahrendt S."/>
            <person name="Riley R."/>
            <person name="Andreopoulos W."/>
            <person name="Labutti K."/>
            <person name="Pangilinan J."/>
            <person name="Ruiz-Duenas F.J."/>
            <person name="Barrasa J.M."/>
            <person name="Sanchez-Garcia M."/>
            <person name="Camarero S."/>
            <person name="Miyauchi S."/>
            <person name="Serrano A."/>
            <person name="Linde D."/>
            <person name="Babiker R."/>
            <person name="Drula E."/>
            <person name="Ayuso-Fernandez I."/>
            <person name="Pacheco R."/>
            <person name="Padilla G."/>
            <person name="Ferreira P."/>
            <person name="Barriuso J."/>
            <person name="Kellner H."/>
            <person name="Castanera R."/>
            <person name="Alfaro M."/>
            <person name="Ramirez L."/>
            <person name="Pisabarro A.G."/>
            <person name="Kuo A."/>
            <person name="Tritt A."/>
            <person name="Lipzen A."/>
            <person name="He G."/>
            <person name="Yan M."/>
            <person name="Ng V."/>
            <person name="Cullen D."/>
            <person name="Martin F."/>
            <person name="Rosso M.-N."/>
            <person name="Henrissat B."/>
            <person name="Hibbett D."/>
            <person name="Martinez A.T."/>
            <person name="Grigoriev I.V."/>
        </authorList>
    </citation>
    <scope>NUCLEOTIDE SEQUENCE</scope>
    <source>
        <strain evidence="1">CBS 247.69</strain>
    </source>
</reference>
<dbReference type="OrthoDB" id="3037278at2759"/>